<name>A0A8H3W816_9PEZI</name>
<keyword evidence="2" id="KW-1185">Reference proteome</keyword>
<gene>
    <name evidence="1" type="ORF">GQ607_012821</name>
</gene>
<protein>
    <submittedName>
        <fullName evidence="1">Uncharacterized protein</fullName>
    </submittedName>
</protein>
<dbReference type="Proteomes" id="UP000434172">
    <property type="component" value="Unassembled WGS sequence"/>
</dbReference>
<organism evidence="1 2">
    <name type="scientific">Colletotrichum asianum</name>
    <dbReference type="NCBI Taxonomy" id="702518"/>
    <lineage>
        <taxon>Eukaryota</taxon>
        <taxon>Fungi</taxon>
        <taxon>Dikarya</taxon>
        <taxon>Ascomycota</taxon>
        <taxon>Pezizomycotina</taxon>
        <taxon>Sordariomycetes</taxon>
        <taxon>Hypocreomycetidae</taxon>
        <taxon>Glomerellales</taxon>
        <taxon>Glomerellaceae</taxon>
        <taxon>Colletotrichum</taxon>
        <taxon>Colletotrichum gloeosporioides species complex</taxon>
    </lineage>
</organism>
<proteinExistence type="predicted"/>
<accession>A0A8H3W816</accession>
<reference evidence="1 2" key="1">
    <citation type="submission" date="2019-12" db="EMBL/GenBank/DDBJ databases">
        <title>A genome sequence resource for the geographically widespread anthracnose pathogen Colletotrichum asianum.</title>
        <authorList>
            <person name="Meng Y."/>
        </authorList>
    </citation>
    <scope>NUCLEOTIDE SEQUENCE [LARGE SCALE GENOMIC DNA]</scope>
    <source>
        <strain evidence="1 2">ICMP 18580</strain>
    </source>
</reference>
<dbReference type="AlphaFoldDB" id="A0A8H3W816"/>
<comment type="caution">
    <text evidence="1">The sequence shown here is derived from an EMBL/GenBank/DDBJ whole genome shotgun (WGS) entry which is preliminary data.</text>
</comment>
<dbReference type="EMBL" id="WOWK01000089">
    <property type="protein sequence ID" value="KAF0319878.1"/>
    <property type="molecule type" value="Genomic_DNA"/>
</dbReference>
<evidence type="ECO:0000313" key="1">
    <source>
        <dbReference type="EMBL" id="KAF0319878.1"/>
    </source>
</evidence>
<evidence type="ECO:0000313" key="2">
    <source>
        <dbReference type="Proteomes" id="UP000434172"/>
    </source>
</evidence>
<sequence>MSLFSFFPLPKTWPLHPVAILTASMRRSVDRSAEHASILLTVCSASTPC</sequence>